<feature type="transmembrane region" description="Helical" evidence="1">
    <location>
        <begin position="37"/>
        <end position="60"/>
    </location>
</feature>
<keyword evidence="1" id="KW-0472">Membrane</keyword>
<proteinExistence type="predicted"/>
<accession>A0ABP7Z4D7</accession>
<sequence length="291" mass="31729">MPPSHPSAVRREIADAFQKYRNGIREAIDRFPEWVQALAFLFVLVVMTFVFLGDVALRIARGAVALLRRVVHKPSLSFLRPVLRVLVGAAVLAATALAGWHGTRWFATRDWCDPPQTLRVLSGADLQLALQAQADRFMAEQRRKGCAVEVTVYSAPSFEEIESSLEKNPPWRPDSLSDPLILGPHPDVLVLGSSAQLEDLEPGSSEVTLSSEGPLAVSRIGLAVPAPYAERIKSDSRKHRLTDLVKAANAVGLTVARPDPERSEGALLATQALYRQSDPRAQEAAVTPPPI</sequence>
<dbReference type="Pfam" id="PF13531">
    <property type="entry name" value="SBP_bac_11"/>
    <property type="match status" value="1"/>
</dbReference>
<gene>
    <name evidence="2" type="ORF">GCM10022416_40370</name>
</gene>
<evidence type="ECO:0000313" key="3">
    <source>
        <dbReference type="Proteomes" id="UP001500266"/>
    </source>
</evidence>
<protein>
    <submittedName>
        <fullName evidence="2">Uncharacterized protein</fullName>
    </submittedName>
</protein>
<reference evidence="3" key="1">
    <citation type="journal article" date="2019" name="Int. J. Syst. Evol. Microbiol.">
        <title>The Global Catalogue of Microorganisms (GCM) 10K type strain sequencing project: providing services to taxonomists for standard genome sequencing and annotation.</title>
        <authorList>
            <consortium name="The Broad Institute Genomics Platform"/>
            <consortium name="The Broad Institute Genome Sequencing Center for Infectious Disease"/>
            <person name="Wu L."/>
            <person name="Ma J."/>
        </authorList>
    </citation>
    <scope>NUCLEOTIDE SEQUENCE [LARGE SCALE GENOMIC DNA]</scope>
    <source>
        <strain evidence="3">JCM 17316</strain>
    </source>
</reference>
<evidence type="ECO:0000313" key="2">
    <source>
        <dbReference type="EMBL" id="GAA4147170.1"/>
    </source>
</evidence>
<evidence type="ECO:0000256" key="1">
    <source>
        <dbReference type="SAM" id="Phobius"/>
    </source>
</evidence>
<keyword evidence="1" id="KW-0812">Transmembrane</keyword>
<keyword evidence="1" id="KW-1133">Transmembrane helix</keyword>
<keyword evidence="3" id="KW-1185">Reference proteome</keyword>
<dbReference type="EMBL" id="BAABDO010000065">
    <property type="protein sequence ID" value="GAA4147170.1"/>
    <property type="molecule type" value="Genomic_DNA"/>
</dbReference>
<dbReference type="Proteomes" id="UP001500266">
    <property type="component" value="Unassembled WGS sequence"/>
</dbReference>
<organism evidence="2 3">
    <name type="scientific">Actinomadura keratinilytica</name>
    <dbReference type="NCBI Taxonomy" id="547461"/>
    <lineage>
        <taxon>Bacteria</taxon>
        <taxon>Bacillati</taxon>
        <taxon>Actinomycetota</taxon>
        <taxon>Actinomycetes</taxon>
        <taxon>Streptosporangiales</taxon>
        <taxon>Thermomonosporaceae</taxon>
        <taxon>Actinomadura</taxon>
    </lineage>
</organism>
<name>A0ABP7Z4D7_9ACTN</name>
<dbReference type="RefSeq" id="WP_378271920.1">
    <property type="nucleotide sequence ID" value="NZ_JBHTFR010000001.1"/>
</dbReference>
<comment type="caution">
    <text evidence="2">The sequence shown here is derived from an EMBL/GenBank/DDBJ whole genome shotgun (WGS) entry which is preliminary data.</text>
</comment>
<feature type="transmembrane region" description="Helical" evidence="1">
    <location>
        <begin position="81"/>
        <end position="100"/>
    </location>
</feature>